<proteinExistence type="predicted"/>
<evidence type="ECO:0000313" key="4">
    <source>
        <dbReference type="EMBL" id="CAA9542358.1"/>
    </source>
</evidence>
<dbReference type="GO" id="GO:0008168">
    <property type="term" value="F:methyltransferase activity"/>
    <property type="evidence" value="ECO:0007669"/>
    <property type="project" value="UniProtKB-KW"/>
</dbReference>
<sequence length="278" mass="30423">MDRLLNERPVIAHRPDAYAGIPELYDLEHAGFDDDVEMYRQFAYATGDPVLELACGTGRIMVPLATDGHRVTGLDRSGPMLERARLALAAAGSATPYHLVEADMTAAADSPGGPFGLVIIGLNSLLHAGNGEEQRAILTAARQACDPRGQLIVDVLNPTPDQLQSLAGTALDGQWTFPDGRRVMKFSDRRVSAADQTIATSIWYDIVEADGTLRREVTSFTLRYVSQAELLLLLELTGWVDFECYGSYDLDPVTDQSDRLIVTAQLTPSERFLTRVID</sequence>
<dbReference type="CDD" id="cd02440">
    <property type="entry name" value="AdoMet_MTases"/>
    <property type="match status" value="1"/>
</dbReference>
<name>A0A6J4U6G8_9BACT</name>
<organism evidence="4">
    <name type="scientific">uncultured Thermomicrobiales bacterium</name>
    <dbReference type="NCBI Taxonomy" id="1645740"/>
    <lineage>
        <taxon>Bacteria</taxon>
        <taxon>Pseudomonadati</taxon>
        <taxon>Thermomicrobiota</taxon>
        <taxon>Thermomicrobia</taxon>
        <taxon>Thermomicrobiales</taxon>
        <taxon>environmental samples</taxon>
    </lineage>
</organism>
<dbReference type="InterPro" id="IPR029063">
    <property type="entry name" value="SAM-dependent_MTases_sf"/>
</dbReference>
<feature type="domain" description="Methyltransferase" evidence="3">
    <location>
        <begin position="50"/>
        <end position="149"/>
    </location>
</feature>
<dbReference type="Pfam" id="PF13649">
    <property type="entry name" value="Methyltransf_25"/>
    <property type="match status" value="1"/>
</dbReference>
<evidence type="ECO:0000259" key="3">
    <source>
        <dbReference type="Pfam" id="PF13649"/>
    </source>
</evidence>
<dbReference type="PANTHER" id="PTHR43861">
    <property type="entry name" value="TRANS-ACONITATE 2-METHYLTRANSFERASE-RELATED"/>
    <property type="match status" value="1"/>
</dbReference>
<keyword evidence="2" id="KW-0808">Transferase</keyword>
<dbReference type="SUPFAM" id="SSF53335">
    <property type="entry name" value="S-adenosyl-L-methionine-dependent methyltransferases"/>
    <property type="match status" value="1"/>
</dbReference>
<dbReference type="AlphaFoldDB" id="A0A6J4U6G8"/>
<gene>
    <name evidence="4" type="ORF">AVDCRST_MAG33-135</name>
</gene>
<dbReference type="InterPro" id="IPR041698">
    <property type="entry name" value="Methyltransf_25"/>
</dbReference>
<evidence type="ECO:0000256" key="2">
    <source>
        <dbReference type="ARBA" id="ARBA00022679"/>
    </source>
</evidence>
<dbReference type="PANTHER" id="PTHR43861:SF1">
    <property type="entry name" value="TRANS-ACONITATE 2-METHYLTRANSFERASE"/>
    <property type="match status" value="1"/>
</dbReference>
<evidence type="ECO:0000256" key="1">
    <source>
        <dbReference type="ARBA" id="ARBA00022603"/>
    </source>
</evidence>
<protein>
    <recommendedName>
        <fullName evidence="3">Methyltransferase domain-containing protein</fullName>
    </recommendedName>
</protein>
<dbReference type="Gene3D" id="3.40.50.150">
    <property type="entry name" value="Vaccinia Virus protein VP39"/>
    <property type="match status" value="1"/>
</dbReference>
<accession>A0A6J4U6G8</accession>
<keyword evidence="1" id="KW-0489">Methyltransferase</keyword>
<dbReference type="EMBL" id="CADCWK010000011">
    <property type="protein sequence ID" value="CAA9542358.1"/>
    <property type="molecule type" value="Genomic_DNA"/>
</dbReference>
<dbReference type="GO" id="GO:0032259">
    <property type="term" value="P:methylation"/>
    <property type="evidence" value="ECO:0007669"/>
    <property type="project" value="UniProtKB-KW"/>
</dbReference>
<reference evidence="4" key="1">
    <citation type="submission" date="2020-02" db="EMBL/GenBank/DDBJ databases">
        <authorList>
            <person name="Meier V. D."/>
        </authorList>
    </citation>
    <scope>NUCLEOTIDE SEQUENCE</scope>
    <source>
        <strain evidence="4">AVDCRST_MAG33</strain>
    </source>
</reference>